<name>A0A9N9MB07_9CUCU</name>
<evidence type="ECO:0000313" key="3">
    <source>
        <dbReference type="Proteomes" id="UP001152799"/>
    </source>
</evidence>
<dbReference type="OrthoDB" id="6773400at2759"/>
<evidence type="ECO:0000313" key="2">
    <source>
        <dbReference type="EMBL" id="CAG9759858.1"/>
    </source>
</evidence>
<evidence type="ECO:0000256" key="1">
    <source>
        <dbReference type="SAM" id="MobiDB-lite"/>
    </source>
</evidence>
<gene>
    <name evidence="2" type="ORF">CEUTPL_LOCUS599</name>
</gene>
<feature type="region of interest" description="Disordered" evidence="1">
    <location>
        <begin position="147"/>
        <end position="172"/>
    </location>
</feature>
<dbReference type="Proteomes" id="UP001152799">
    <property type="component" value="Chromosome 1"/>
</dbReference>
<protein>
    <submittedName>
        <fullName evidence="2">Uncharacterized protein</fullName>
    </submittedName>
</protein>
<dbReference type="AlphaFoldDB" id="A0A9N9MB07"/>
<feature type="region of interest" description="Disordered" evidence="1">
    <location>
        <begin position="215"/>
        <end position="237"/>
    </location>
</feature>
<proteinExistence type="predicted"/>
<accession>A0A9N9MB07</accession>
<sequence length="249" mass="28181">MNSESDSESLDSEVGEEQSGNLRFIEALSNHKVLFDKSQLPLIRKKKENSLTKMQESYQTIYGKSITMKQLKKKIQNMKNELKKKTDMKATGNKKIILKDWEKKLLDIIDKDDKNPTLHKIPGAATTGLKPLENIEMQKPAEIRHVLVRPPPSSNITPSKPKKNKLEGKETDETANLCTADLQRLVLLEQLKLTRMQIEREQLLLDKLRPSLSGTQVLESQDPGSQGPGSQDPETSTYSLALDKIYTML</sequence>
<keyword evidence="3" id="KW-1185">Reference proteome</keyword>
<reference evidence="2" key="1">
    <citation type="submission" date="2022-01" db="EMBL/GenBank/DDBJ databases">
        <authorList>
            <person name="King R."/>
        </authorList>
    </citation>
    <scope>NUCLEOTIDE SEQUENCE</scope>
</reference>
<organism evidence="2 3">
    <name type="scientific">Ceutorhynchus assimilis</name>
    <name type="common">cabbage seed weevil</name>
    <dbReference type="NCBI Taxonomy" id="467358"/>
    <lineage>
        <taxon>Eukaryota</taxon>
        <taxon>Metazoa</taxon>
        <taxon>Ecdysozoa</taxon>
        <taxon>Arthropoda</taxon>
        <taxon>Hexapoda</taxon>
        <taxon>Insecta</taxon>
        <taxon>Pterygota</taxon>
        <taxon>Neoptera</taxon>
        <taxon>Endopterygota</taxon>
        <taxon>Coleoptera</taxon>
        <taxon>Polyphaga</taxon>
        <taxon>Cucujiformia</taxon>
        <taxon>Curculionidae</taxon>
        <taxon>Ceutorhynchinae</taxon>
        <taxon>Ceutorhynchus</taxon>
    </lineage>
</organism>
<dbReference type="EMBL" id="OU892277">
    <property type="protein sequence ID" value="CAG9759858.1"/>
    <property type="molecule type" value="Genomic_DNA"/>
</dbReference>